<protein>
    <submittedName>
        <fullName evidence="1">Uncharacterized protein</fullName>
    </submittedName>
</protein>
<gene>
    <name evidence="1" type="ORF">JYU14_05205</name>
</gene>
<evidence type="ECO:0000313" key="2">
    <source>
        <dbReference type="Proteomes" id="UP000722121"/>
    </source>
</evidence>
<reference evidence="1 2" key="1">
    <citation type="submission" date="2021-02" db="EMBL/GenBank/DDBJ databases">
        <title>Activity-based single-cell genomes from oceanic crustal fluid captures similar information to metagenomic and metatranscriptomic surveys with orders of magnitude less sampling.</title>
        <authorList>
            <person name="D'Angelo T.S."/>
            <person name="Orcutt B.N."/>
        </authorList>
    </citation>
    <scope>NUCLEOTIDE SEQUENCE [LARGE SCALE GENOMIC DNA]</scope>
    <source>
        <strain evidence="1">AH-315-G07</strain>
    </source>
</reference>
<name>A0ABS3AV47_9BACT</name>
<comment type="caution">
    <text evidence="1">The sequence shown here is derived from an EMBL/GenBank/DDBJ whole genome shotgun (WGS) entry which is preliminary data.</text>
</comment>
<dbReference type="EMBL" id="JAFITR010000153">
    <property type="protein sequence ID" value="MBN4067463.1"/>
    <property type="molecule type" value="Genomic_DNA"/>
</dbReference>
<dbReference type="Proteomes" id="UP000722121">
    <property type="component" value="Unassembled WGS sequence"/>
</dbReference>
<organism evidence="1 2">
    <name type="scientific">Simkania negevensis</name>
    <dbReference type="NCBI Taxonomy" id="83561"/>
    <lineage>
        <taxon>Bacteria</taxon>
        <taxon>Pseudomonadati</taxon>
        <taxon>Chlamydiota</taxon>
        <taxon>Chlamydiia</taxon>
        <taxon>Parachlamydiales</taxon>
        <taxon>Simkaniaceae</taxon>
        <taxon>Simkania</taxon>
    </lineage>
</organism>
<keyword evidence="2" id="KW-1185">Reference proteome</keyword>
<sequence length="310" mass="34752">MKEKKISEGQTAPLTISVDTSLHSSLRWQEAVALAQQAVELGRPLIWKLDFQIGSQKNSAIDQPLFLNSCLLAIEEFDKQLYQPYKKNVQGLILYDGPASFDGMLTFSPNMAEPFLRWLCDYQKRLEELGRGVAEGWSAEPIEDIATAPLPLRQLYRFFCRDQFVAFLSSFLPYIDDECVPQIVVHTDKELSAGEIAQLFNNASFEHFHVTLPPLPFGVNSDEDASLAICVPPLFASLPEDVDALTSVIEKMIRQKQPFRLVPESLMPYLWDGIDEMVVFHNALTPQGRRSLLGFQAAGGTVKEAAEGTR</sequence>
<proteinExistence type="predicted"/>
<evidence type="ECO:0000313" key="1">
    <source>
        <dbReference type="EMBL" id="MBN4067463.1"/>
    </source>
</evidence>
<accession>A0ABS3AV47</accession>